<dbReference type="InterPro" id="IPR006116">
    <property type="entry name" value="NT_2-5OAS_ClassI-CCAase"/>
</dbReference>
<evidence type="ECO:0000256" key="1">
    <source>
        <dbReference type="ARBA" id="ARBA00023118"/>
    </source>
</evidence>
<gene>
    <name evidence="2" type="ORF">JOD49_003061</name>
</gene>
<dbReference type="EMBL" id="JAFBBO010000001">
    <property type="protein sequence ID" value="MBM7480141.1"/>
    <property type="molecule type" value="Genomic_DNA"/>
</dbReference>
<evidence type="ECO:0000313" key="2">
    <source>
        <dbReference type="EMBL" id="MBM7480141.1"/>
    </source>
</evidence>
<dbReference type="Proteomes" id="UP000698059">
    <property type="component" value="Unassembled WGS sequence"/>
</dbReference>
<protein>
    <recommendedName>
        <fullName evidence="4">Nucleotidyltransferase</fullName>
    </recommendedName>
</protein>
<accession>A0ABS2LI84</accession>
<dbReference type="SUPFAM" id="SSF81301">
    <property type="entry name" value="Nucleotidyltransferase"/>
    <property type="match status" value="1"/>
</dbReference>
<keyword evidence="3" id="KW-1185">Reference proteome</keyword>
<sequence>METALRDKLSVRNVWETGSFRHGTGIHNHSDVDVIVSLGATKPLSSDTALKWVKDALVYRFPTTPIRVSRPAVVVNFAGGLERWEVIPGFYRGQEQSWNVFDIPAPGGGWMETAPSAHLKYVTQQNEDPKGGAKSLARLLKVWKYSNNVPVSSFYLEMRAARYMRDEPFFEASQDFATMMERLAASGLAAMNDPMGISGRIGATSTEAYRSTALATLRGDAIRARSALELEKIGKASDAFYKLNEIFPGRFPSRFY</sequence>
<dbReference type="Pfam" id="PF18144">
    <property type="entry name" value="SMODS"/>
    <property type="match status" value="1"/>
</dbReference>
<evidence type="ECO:0008006" key="4">
    <source>
        <dbReference type="Google" id="ProtNLM"/>
    </source>
</evidence>
<reference evidence="2 3" key="1">
    <citation type="submission" date="2021-01" db="EMBL/GenBank/DDBJ databases">
        <title>Sequencing the genomes of 1000 actinobacteria strains.</title>
        <authorList>
            <person name="Klenk H.-P."/>
        </authorList>
    </citation>
    <scope>NUCLEOTIDE SEQUENCE [LARGE SCALE GENOMIC DNA]</scope>
    <source>
        <strain evidence="2 3">DSM 46000</strain>
    </source>
</reference>
<dbReference type="InterPro" id="IPR043519">
    <property type="entry name" value="NT_sf"/>
</dbReference>
<name>A0ABS2LI84_9CELL</name>
<dbReference type="CDD" id="cd05400">
    <property type="entry name" value="NT_2-5OAS_ClassI-CCAase"/>
    <property type="match status" value="1"/>
</dbReference>
<proteinExistence type="predicted"/>
<keyword evidence="1" id="KW-0051">Antiviral defense</keyword>
<organism evidence="2 3">
    <name type="scientific">Oerskovia jenensis</name>
    <dbReference type="NCBI Taxonomy" id="162169"/>
    <lineage>
        <taxon>Bacteria</taxon>
        <taxon>Bacillati</taxon>
        <taxon>Actinomycetota</taxon>
        <taxon>Actinomycetes</taxon>
        <taxon>Micrococcales</taxon>
        <taxon>Cellulomonadaceae</taxon>
        <taxon>Oerskovia</taxon>
    </lineage>
</organism>
<comment type="caution">
    <text evidence="2">The sequence shown here is derived from an EMBL/GenBank/DDBJ whole genome shotgun (WGS) entry which is preliminary data.</text>
</comment>
<evidence type="ECO:0000313" key="3">
    <source>
        <dbReference type="Proteomes" id="UP000698059"/>
    </source>
</evidence>